<organism evidence="1 2">
    <name type="scientific">Violaceomyces palustris</name>
    <dbReference type="NCBI Taxonomy" id="1673888"/>
    <lineage>
        <taxon>Eukaryota</taxon>
        <taxon>Fungi</taxon>
        <taxon>Dikarya</taxon>
        <taxon>Basidiomycota</taxon>
        <taxon>Ustilaginomycotina</taxon>
        <taxon>Ustilaginomycetes</taxon>
        <taxon>Violaceomycetales</taxon>
        <taxon>Violaceomycetaceae</taxon>
        <taxon>Violaceomyces</taxon>
    </lineage>
</organism>
<accession>A0ACD0NMB2</accession>
<protein>
    <submittedName>
        <fullName evidence="1">Uncharacterized protein</fullName>
    </submittedName>
</protein>
<sequence length="424" mass="45775">MPPKNKKKQNISSNREMLSDKDALNVADDENITTDFDSPLVPASPTSSILSERPMEEAQAESESNVSSHGAGGEVLSGISVKADLAENGSAGHWAENVITATPCKMQPTYSQVLSAGAQAGATKSASIQEIQAPSLKANIPSGRQEAGESPALTSVSSNYGENDPQEHVSNSPECSEVATGSGYEHEDDEERDCKTAYTKQQYTIFIAGMPHALFPDTETEQDLQASLSRWAPVNRVKLIADPQNGHVKCAFADLSTERDAARVVSLATGTVFKGAKIRIELARADRTVCFSSLGTVNIDPLIEYGPFEEAKKYHVTTSARDGNRFPLTILLVKEIAQSFGNLELINEQPHFNSTGKKVFEVVFDRREDARDVVDDTGTLTASMDSTEDKKSIDPRPSKMGFLSAESPGVADNWHSSTISFSRA</sequence>
<name>A0ACD0NMB2_9BASI</name>
<dbReference type="Proteomes" id="UP000245626">
    <property type="component" value="Unassembled WGS sequence"/>
</dbReference>
<reference evidence="1 2" key="1">
    <citation type="journal article" date="2018" name="Mol. Biol. Evol.">
        <title>Broad Genomic Sampling Reveals a Smut Pathogenic Ancestry of the Fungal Clade Ustilaginomycotina.</title>
        <authorList>
            <person name="Kijpornyongpan T."/>
            <person name="Mondo S.J."/>
            <person name="Barry K."/>
            <person name="Sandor L."/>
            <person name="Lee J."/>
            <person name="Lipzen A."/>
            <person name="Pangilinan J."/>
            <person name="LaButti K."/>
            <person name="Hainaut M."/>
            <person name="Henrissat B."/>
            <person name="Grigoriev I.V."/>
            <person name="Spatafora J.W."/>
            <person name="Aime M.C."/>
        </authorList>
    </citation>
    <scope>NUCLEOTIDE SEQUENCE [LARGE SCALE GENOMIC DNA]</scope>
    <source>
        <strain evidence="1 2">SA 807</strain>
    </source>
</reference>
<evidence type="ECO:0000313" key="2">
    <source>
        <dbReference type="Proteomes" id="UP000245626"/>
    </source>
</evidence>
<evidence type="ECO:0000313" key="1">
    <source>
        <dbReference type="EMBL" id="PWN46967.1"/>
    </source>
</evidence>
<dbReference type="EMBL" id="KZ820608">
    <property type="protein sequence ID" value="PWN46967.1"/>
    <property type="molecule type" value="Genomic_DNA"/>
</dbReference>
<proteinExistence type="predicted"/>
<keyword evidence="2" id="KW-1185">Reference proteome</keyword>
<gene>
    <name evidence="1" type="ORF">IE53DRAFT_371858</name>
</gene>